<dbReference type="Gene3D" id="3.90.226.10">
    <property type="entry name" value="2-enoyl-CoA Hydratase, Chain A, domain 1"/>
    <property type="match status" value="1"/>
</dbReference>
<protein>
    <submittedName>
        <fullName evidence="2">Enoyl-CoA hydratase-related protein</fullName>
    </submittedName>
</protein>
<dbReference type="EMBL" id="JAVIIS010000038">
    <property type="protein sequence ID" value="MDX8442414.1"/>
    <property type="molecule type" value="Genomic_DNA"/>
</dbReference>
<dbReference type="RefSeq" id="WP_320216418.1">
    <property type="nucleotide sequence ID" value="NZ_JAVIIS010000038.1"/>
</dbReference>
<proteinExistence type="inferred from homology"/>
<evidence type="ECO:0000313" key="3">
    <source>
        <dbReference type="Proteomes" id="UP001272097"/>
    </source>
</evidence>
<dbReference type="Pfam" id="PF00378">
    <property type="entry name" value="ECH_1"/>
    <property type="match status" value="1"/>
</dbReference>
<dbReference type="InterPro" id="IPR029045">
    <property type="entry name" value="ClpP/crotonase-like_dom_sf"/>
</dbReference>
<keyword evidence="3" id="KW-1185">Reference proteome</keyword>
<sequence length="280" mass="31757">MNRLAPETTDYEHLLYEVDAEHVCWLTLNRPEKVNAMNERLIAELRAGLLRADNDENVNVIVIRGAGKGFCGGHDLEDDIDDDRSSIYSYRLKYIKQFEEFSTPWQVTKPVIASMHKFAVGKGFELSLFCDLSIATSDTLMGYSEVRFGGTAHCMLMPWMVHMKTAKELLLTGRNVLAPEAKEMGLVNVVVAPEDLEEVTRRKATLMARIPRDMQRVHKMYLNRVYEMQGLKSATDYYLELVAIMGQSPVPEGAEFTRVTAERGLRAALKESNARYEGLE</sequence>
<evidence type="ECO:0000313" key="2">
    <source>
        <dbReference type="EMBL" id="MDX8442414.1"/>
    </source>
</evidence>
<dbReference type="InterPro" id="IPR001753">
    <property type="entry name" value="Enoyl-CoA_hydra/iso"/>
</dbReference>
<comment type="caution">
    <text evidence="2">The sequence shown here is derived from an EMBL/GenBank/DDBJ whole genome shotgun (WGS) entry which is preliminary data.</text>
</comment>
<evidence type="ECO:0000256" key="1">
    <source>
        <dbReference type="ARBA" id="ARBA00005254"/>
    </source>
</evidence>
<dbReference type="CDD" id="cd06558">
    <property type="entry name" value="crotonase-like"/>
    <property type="match status" value="1"/>
</dbReference>
<dbReference type="Proteomes" id="UP001272097">
    <property type="component" value="Unassembled WGS sequence"/>
</dbReference>
<dbReference type="PANTHER" id="PTHR43802:SF1">
    <property type="entry name" value="IP11341P-RELATED"/>
    <property type="match status" value="1"/>
</dbReference>
<dbReference type="PANTHER" id="PTHR43802">
    <property type="entry name" value="ENOYL-COA HYDRATASE"/>
    <property type="match status" value="1"/>
</dbReference>
<organism evidence="2 3">
    <name type="scientific">Mesorhizobium australafricanum</name>
    <dbReference type="NCBI Taxonomy" id="3072311"/>
    <lineage>
        <taxon>Bacteria</taxon>
        <taxon>Pseudomonadati</taxon>
        <taxon>Pseudomonadota</taxon>
        <taxon>Alphaproteobacteria</taxon>
        <taxon>Hyphomicrobiales</taxon>
        <taxon>Phyllobacteriaceae</taxon>
        <taxon>Mesorhizobium</taxon>
    </lineage>
</organism>
<reference evidence="2 3" key="1">
    <citation type="submission" date="2023-08" db="EMBL/GenBank/DDBJ databases">
        <title>Implementing the SeqCode for naming new Mesorhizobium species isolated from Vachellia karroo root nodules.</title>
        <authorList>
            <person name="Van Lill M."/>
        </authorList>
    </citation>
    <scope>NUCLEOTIDE SEQUENCE [LARGE SCALE GENOMIC DNA]</scope>
    <source>
        <strain evidence="2 3">VK3E</strain>
    </source>
</reference>
<name>A0ABU4X309_9HYPH</name>
<gene>
    <name evidence="2" type="ORF">RFM51_22775</name>
</gene>
<comment type="similarity">
    <text evidence="1">Belongs to the enoyl-CoA hydratase/isomerase family.</text>
</comment>
<dbReference type="SUPFAM" id="SSF52096">
    <property type="entry name" value="ClpP/crotonase"/>
    <property type="match status" value="1"/>
</dbReference>
<accession>A0ABU4X309</accession>